<name>A0AA41R5R7_9BACT</name>
<dbReference type="Pfam" id="PF03480">
    <property type="entry name" value="DctP"/>
    <property type="match status" value="1"/>
</dbReference>
<feature type="binding site" evidence="3">
    <location>
        <position position="226"/>
    </location>
    <ligand>
        <name>Na(+)</name>
        <dbReference type="ChEBI" id="CHEBI:29101"/>
    </ligand>
</feature>
<sequence>MKTKRLITGLIVTLMVFPLLLAGCGEKAAEQPGAVVDPLPKVNWTLQTTWAQGWLLHQMAEDMAKRVEQMSGGNFKIDVLPAGAVVGGLEVLDATSTGTIDAYHSWPGYWMSKHPSAPFFASIPMSLEPLMHTTWLYAYGGKELMQEMYDEIGANVYSIPGGVTHPELLAHSNKPLETLEDFVGLKYRAPGWWGEILKGMGVSVTMLPGTELYPSLERGILDATEFSSPIVNRQQGFHEVTKYVAGPGMHQPTCYFEFGFNKQKYDALPEIYKQMLQSAAMATTLWSWTQDIVLGFETFEFWKSRDKVFTRVSDEAQRAFRTKAWDWLDNDVAAKNNAHYTKTWNSVKEFWDKFVDYEHFMIPVR</sequence>
<dbReference type="InterPro" id="IPR026289">
    <property type="entry name" value="SBP_TakP-like"/>
</dbReference>
<feature type="binding site" evidence="3">
    <location>
        <position position="251"/>
    </location>
    <ligand>
        <name>substrate</name>
    </ligand>
</feature>
<evidence type="ECO:0008006" key="6">
    <source>
        <dbReference type="Google" id="ProtNLM"/>
    </source>
</evidence>
<dbReference type="Gene3D" id="3.40.190.170">
    <property type="entry name" value="Bacterial extracellular solute-binding protein, family 7"/>
    <property type="match status" value="1"/>
</dbReference>
<proteinExistence type="predicted"/>
<dbReference type="GO" id="GO:0055085">
    <property type="term" value="P:transmembrane transport"/>
    <property type="evidence" value="ECO:0007669"/>
    <property type="project" value="InterPro"/>
</dbReference>
<dbReference type="PANTHER" id="PTHR33376:SF5">
    <property type="entry name" value="EXTRACYTOPLASMIC SOLUTE RECEPTOR PROTEIN"/>
    <property type="match status" value="1"/>
</dbReference>
<dbReference type="Proteomes" id="UP001165427">
    <property type="component" value="Unassembled WGS sequence"/>
</dbReference>
<dbReference type="GO" id="GO:0031317">
    <property type="term" value="C:tripartite ATP-independent periplasmic transporter complex"/>
    <property type="evidence" value="ECO:0007669"/>
    <property type="project" value="InterPro"/>
</dbReference>
<keyword evidence="5" id="KW-1185">Reference proteome</keyword>
<evidence type="ECO:0000256" key="3">
    <source>
        <dbReference type="PIRSR" id="PIRSR039026-2"/>
    </source>
</evidence>
<dbReference type="GO" id="GO:0046872">
    <property type="term" value="F:metal ion binding"/>
    <property type="evidence" value="ECO:0007669"/>
    <property type="project" value="UniProtKB-KW"/>
</dbReference>
<dbReference type="InterPro" id="IPR018389">
    <property type="entry name" value="DctP_fam"/>
</dbReference>
<keyword evidence="1" id="KW-0732">Signal</keyword>
<organism evidence="4 5">
    <name type="scientific">Desulfatitalea alkaliphila</name>
    <dbReference type="NCBI Taxonomy" id="2929485"/>
    <lineage>
        <taxon>Bacteria</taxon>
        <taxon>Pseudomonadati</taxon>
        <taxon>Thermodesulfobacteriota</taxon>
        <taxon>Desulfobacteria</taxon>
        <taxon>Desulfobacterales</taxon>
        <taxon>Desulfosarcinaceae</taxon>
        <taxon>Desulfatitalea</taxon>
    </lineage>
</organism>
<dbReference type="PIRSF" id="PIRSF039026">
    <property type="entry name" value="SiaP"/>
    <property type="match status" value="1"/>
</dbReference>
<accession>A0AA41R5R7</accession>
<feature type="binding site" evidence="2">
    <location>
        <position position="167"/>
    </location>
    <ligand>
        <name>substrate</name>
    </ligand>
</feature>
<feature type="binding site" evidence="2">
    <location>
        <position position="188"/>
    </location>
    <ligand>
        <name>substrate</name>
    </ligand>
</feature>
<dbReference type="AlphaFoldDB" id="A0AA41R5R7"/>
<evidence type="ECO:0000313" key="5">
    <source>
        <dbReference type="Proteomes" id="UP001165427"/>
    </source>
</evidence>
<reference evidence="4" key="1">
    <citation type="submission" date="2022-04" db="EMBL/GenBank/DDBJ databases">
        <title>Desulfatitalea alkaliphila sp. nov., a novel anaerobic sulfate-reducing bacterium isolated from terrestrial mud volcano, Taman Peninsula, Russia.</title>
        <authorList>
            <person name="Khomyakova M.A."/>
            <person name="Merkel A.Y."/>
            <person name="Slobodkin A.I."/>
        </authorList>
    </citation>
    <scope>NUCLEOTIDE SEQUENCE</scope>
    <source>
        <strain evidence="4">M08but</strain>
    </source>
</reference>
<dbReference type="RefSeq" id="WP_246909642.1">
    <property type="nucleotide sequence ID" value="NZ_JALJRB010000015.1"/>
</dbReference>
<evidence type="ECO:0000256" key="1">
    <source>
        <dbReference type="ARBA" id="ARBA00022729"/>
    </source>
</evidence>
<evidence type="ECO:0000256" key="2">
    <source>
        <dbReference type="PIRSR" id="PIRSR039026-1"/>
    </source>
</evidence>
<feature type="binding site" evidence="3">
    <location>
        <position position="225"/>
    </location>
    <ligand>
        <name>substrate</name>
    </ligand>
</feature>
<comment type="caution">
    <text evidence="4">The sequence shown here is derived from an EMBL/GenBank/DDBJ whole genome shotgun (WGS) entry which is preliminary data.</text>
</comment>
<dbReference type="Gene3D" id="3.40.190.10">
    <property type="entry name" value="Periplasmic binding protein-like II"/>
    <property type="match status" value="1"/>
</dbReference>
<protein>
    <recommendedName>
        <fullName evidence="6">TRAP-type mannitol/chloroaromatic compound transport system, substrate-binding protein</fullName>
    </recommendedName>
</protein>
<evidence type="ECO:0000313" key="4">
    <source>
        <dbReference type="EMBL" id="MCJ8501575.1"/>
    </source>
</evidence>
<dbReference type="EMBL" id="JALJRB010000015">
    <property type="protein sequence ID" value="MCJ8501575.1"/>
    <property type="molecule type" value="Genomic_DNA"/>
</dbReference>
<keyword evidence="3" id="KW-0479">Metal-binding</keyword>
<dbReference type="PANTHER" id="PTHR33376">
    <property type="match status" value="1"/>
</dbReference>
<gene>
    <name evidence="4" type="ORF">MRX98_13415</name>
</gene>
<dbReference type="InterPro" id="IPR038404">
    <property type="entry name" value="TRAP_DctP_sf"/>
</dbReference>
<dbReference type="PROSITE" id="PS51257">
    <property type="entry name" value="PROKAR_LIPOPROTEIN"/>
    <property type="match status" value="1"/>
</dbReference>